<evidence type="ECO:0000259" key="1">
    <source>
        <dbReference type="Pfam" id="PF07916"/>
    </source>
</evidence>
<accession>A0ABD4KUH1</accession>
<sequence>MVRIGLLIGVLMVSVQALMQGGRGINFQHVLVSWLVFATMFGPSTRVSIEDAYTGQVRVVDNVPIGVAAAGSTISTVGFQITRLFETAFSTPAMTEYGFASSLQSLIKVRKQVMDRSGLGDANRVAGSDIEQSW</sequence>
<dbReference type="InterPro" id="IPR012931">
    <property type="entry name" value="TraG_N_Proteobacteria"/>
</dbReference>
<dbReference type="Pfam" id="PF07916">
    <property type="entry name" value="TraG_N"/>
    <property type="match status" value="1"/>
</dbReference>
<dbReference type="AlphaFoldDB" id="A0ABD4KUH1"/>
<name>A0ABD4KUH1_VIBAN</name>
<comment type="caution">
    <text evidence="2">The sequence shown here is derived from an EMBL/GenBank/DDBJ whole genome shotgun (WGS) entry which is preliminary data.</text>
</comment>
<proteinExistence type="predicted"/>
<organism evidence="2 3">
    <name type="scientific">Vibrio anguillarum</name>
    <name type="common">Listonella anguillarum</name>
    <dbReference type="NCBI Taxonomy" id="55601"/>
    <lineage>
        <taxon>Bacteria</taxon>
        <taxon>Pseudomonadati</taxon>
        <taxon>Pseudomonadota</taxon>
        <taxon>Gammaproteobacteria</taxon>
        <taxon>Vibrionales</taxon>
        <taxon>Vibrionaceae</taxon>
        <taxon>Vibrio</taxon>
    </lineage>
</organism>
<dbReference type="Proteomes" id="UP000722957">
    <property type="component" value="Unassembled WGS sequence"/>
</dbReference>
<gene>
    <name evidence="2" type="ORF">EAY07_22110</name>
</gene>
<dbReference type="EMBL" id="RDOM01000444">
    <property type="protein sequence ID" value="MBF4274648.1"/>
    <property type="molecule type" value="Genomic_DNA"/>
</dbReference>
<evidence type="ECO:0000313" key="3">
    <source>
        <dbReference type="Proteomes" id="UP000722957"/>
    </source>
</evidence>
<feature type="domain" description="TraG N-terminal Proteobacteria" evidence="1">
    <location>
        <begin position="1"/>
        <end position="114"/>
    </location>
</feature>
<reference evidence="2 3" key="1">
    <citation type="journal article" date="2021" name="PeerJ">
        <title>Analysis of 44 Vibrio anguillarum genomes reveals high genetic diversity.</title>
        <authorList>
            <person name="Hansen M.J."/>
            <person name="Dalsgaard I."/>
        </authorList>
    </citation>
    <scope>NUCLEOTIDE SEQUENCE [LARGE SCALE GENOMIC DNA]</scope>
    <source>
        <strain evidence="2 3">17-16730-2A</strain>
    </source>
</reference>
<protein>
    <submittedName>
        <fullName evidence="2">Conjugal transfer protein TraG</fullName>
    </submittedName>
</protein>
<feature type="non-terminal residue" evidence="2">
    <location>
        <position position="134"/>
    </location>
</feature>
<evidence type="ECO:0000313" key="2">
    <source>
        <dbReference type="EMBL" id="MBF4274648.1"/>
    </source>
</evidence>